<evidence type="ECO:0000256" key="16">
    <source>
        <dbReference type="PROSITE-ProRule" id="PRU10141"/>
    </source>
</evidence>
<evidence type="ECO:0000256" key="14">
    <source>
        <dbReference type="ARBA" id="ARBA00047298"/>
    </source>
</evidence>
<sequence>MLKKIKGIGGRKDKSSATTTSHNSSDDDERQQRLRHRDGRGEDGRVRDGRAGSSGGGGERKVPAPPPSSSPSGGGSRNHRRKDDERGGGGERGDRTERERERERKERSGGTDGGIIVEGGTNERRKDRGGGGGKDGDGKRGGDRSMRKSKSKSRATDRERKIALHAKAKREAEGRYGTADGIQDMSVMDKKRHEPMLALEVKGKGIKGGLASVHAQRFDNIFSAPQTMEGNFVAPVFEKSDEDVEFLLDALADNFVFNTLDEFELETLVNAFENYEVRKGEVIIRQGDMGGHFYIVYRGQVAFVVDGNEVGRAEAGSSFGELALLYNAPRAATCIAIDGGVGLWRVDQVTFRKLLATHTIQNDNQTKVVLRKVPFLSDLDDEFINRIADALTTVHYEAGAIIFERGSEGSVFYVIREGKVEYEHKKRGIKVLGPGDYFGEQAIVKNEPRRADATAVKDTIVLALSRDVFERVLGPLTEVIARSNDRRLLRNLPLFVNSDIQNFEIELMGALIDNVKYSAEKEILTEGEYVDVPALYLVRSGVLEAFTDAGESRILKAGSFFGEDTLLPDEEQKYGGKGGMKQSRETVEVLEDCVLGKLTLANIDSVILDLSRMGNKVGGKRGKDMLQRSIDIFKLERHTLLGAGTFGQVWLASDKKTGKAYALKVQIKRELIDHHQAQGVCREREVMSKIDHPFIIKLVNTAQDHQSVFMLLNLVQGGELFNVMHSEERDCIPESDAKFYSAGILEGLAYMHRRRIIYRDLKPENVLIDELGYTVIVDLGFAKVVTDKTYTLCGTPLYLAPEVILSRGHDKGADYWSLGCLMYEMMLGQTPFYDNNIDQITLFKRIVHGRYRFPKNSISEAAQDLIQGMLANTLTQRLGCLAHAERDIKGHPFMADINFGKLGKRMLKAPWVPQLKNLLDASCFESWDHLDDKERTGDYKPLSKEEQEIFVEF</sequence>
<keyword evidence="12" id="KW-0142">cGMP-binding</keyword>
<dbReference type="PANTHER" id="PTHR24353:SF143">
    <property type="entry name" value="PROTEIN KINASE DOMAIN-CONTAINING PROTEIN"/>
    <property type="match status" value="1"/>
</dbReference>
<dbReference type="SMART" id="SM00100">
    <property type="entry name" value="cNMP"/>
    <property type="match status" value="3"/>
</dbReference>
<comment type="catalytic activity">
    <reaction evidence="14">
        <text>L-threonyl-[protein] + ATP = O-phospho-L-threonyl-[protein] + ADP + H(+)</text>
        <dbReference type="Rhea" id="RHEA:46608"/>
        <dbReference type="Rhea" id="RHEA-COMP:11060"/>
        <dbReference type="Rhea" id="RHEA-COMP:11605"/>
        <dbReference type="ChEBI" id="CHEBI:15378"/>
        <dbReference type="ChEBI" id="CHEBI:30013"/>
        <dbReference type="ChEBI" id="CHEBI:30616"/>
        <dbReference type="ChEBI" id="CHEBI:61977"/>
        <dbReference type="ChEBI" id="CHEBI:456216"/>
        <dbReference type="EC" id="2.7.11.12"/>
    </reaction>
</comment>
<dbReference type="InterPro" id="IPR000719">
    <property type="entry name" value="Prot_kinase_dom"/>
</dbReference>
<dbReference type="InterPro" id="IPR018488">
    <property type="entry name" value="cNMP-bd_CS"/>
</dbReference>
<evidence type="ECO:0000259" key="20">
    <source>
        <dbReference type="PROSITE" id="PS51285"/>
    </source>
</evidence>
<proteinExistence type="inferred from homology"/>
<dbReference type="CDD" id="cd00038">
    <property type="entry name" value="CAP_ED"/>
    <property type="match status" value="3"/>
</dbReference>
<dbReference type="EC" id="2.7.11.12" evidence="4"/>
<evidence type="ECO:0000256" key="17">
    <source>
        <dbReference type="SAM" id="MobiDB-lite"/>
    </source>
</evidence>
<dbReference type="PRINTS" id="PR00103">
    <property type="entry name" value="CAMPKINASE"/>
</dbReference>
<name>A0ABD3RW69_9STRA</name>
<dbReference type="GO" id="GO:0012505">
    <property type="term" value="C:endomembrane system"/>
    <property type="evidence" value="ECO:0007669"/>
    <property type="project" value="UniProtKB-SubCell"/>
</dbReference>
<feature type="compositionally biased region" description="Basic and acidic residues" evidence="17">
    <location>
        <begin position="81"/>
        <end position="109"/>
    </location>
</feature>
<dbReference type="InterPro" id="IPR017441">
    <property type="entry name" value="Protein_kinase_ATP_BS"/>
</dbReference>
<feature type="compositionally biased region" description="Basic and acidic residues" evidence="17">
    <location>
        <begin position="121"/>
        <end position="146"/>
    </location>
</feature>
<comment type="cofactor">
    <cofactor evidence="1">
        <name>Mg(2+)</name>
        <dbReference type="ChEBI" id="CHEBI:18420"/>
    </cofactor>
</comment>
<evidence type="ECO:0000256" key="13">
    <source>
        <dbReference type="ARBA" id="ARBA00024113"/>
    </source>
</evidence>
<gene>
    <name evidence="21" type="ORF">ACHAXA_009899</name>
</gene>
<comment type="similarity">
    <text evidence="3">Belongs to the protein kinase superfamily. AGC Ser/Thr protein kinase family. cGMP subfamily.</text>
</comment>
<evidence type="ECO:0000256" key="11">
    <source>
        <dbReference type="ARBA" id="ARBA00022840"/>
    </source>
</evidence>
<dbReference type="SUPFAM" id="SSF51206">
    <property type="entry name" value="cAMP-binding domain-like"/>
    <property type="match status" value="3"/>
</dbReference>
<feature type="domain" description="Cyclic nucleotide-binding" evidence="19">
    <location>
        <begin position="375"/>
        <end position="490"/>
    </location>
</feature>
<evidence type="ECO:0000259" key="19">
    <source>
        <dbReference type="PROSITE" id="PS50042"/>
    </source>
</evidence>
<dbReference type="PANTHER" id="PTHR24353">
    <property type="entry name" value="CYCLIC NUCLEOTIDE-DEPENDENT PROTEIN KINASE"/>
    <property type="match status" value="1"/>
</dbReference>
<feature type="binding site" evidence="16">
    <location>
        <position position="664"/>
    </location>
    <ligand>
        <name>ATP</name>
        <dbReference type="ChEBI" id="CHEBI:30616"/>
    </ligand>
</feature>
<dbReference type="InterPro" id="IPR014710">
    <property type="entry name" value="RmlC-like_jellyroll"/>
</dbReference>
<keyword evidence="7" id="KW-0808">Transferase</keyword>
<comment type="catalytic activity">
    <reaction evidence="15">
        <text>L-seryl-[protein] + ATP = O-phospho-L-seryl-[protein] + ADP + H(+)</text>
        <dbReference type="Rhea" id="RHEA:17989"/>
        <dbReference type="Rhea" id="RHEA-COMP:9863"/>
        <dbReference type="Rhea" id="RHEA-COMP:11604"/>
        <dbReference type="ChEBI" id="CHEBI:15378"/>
        <dbReference type="ChEBI" id="CHEBI:29999"/>
        <dbReference type="ChEBI" id="CHEBI:30616"/>
        <dbReference type="ChEBI" id="CHEBI:83421"/>
        <dbReference type="ChEBI" id="CHEBI:456216"/>
        <dbReference type="EC" id="2.7.11.12"/>
    </reaction>
</comment>
<keyword evidence="22" id="KW-1185">Reference proteome</keyword>
<dbReference type="SUPFAM" id="SSF56112">
    <property type="entry name" value="Protein kinase-like (PK-like)"/>
    <property type="match status" value="1"/>
</dbReference>
<dbReference type="InterPro" id="IPR000961">
    <property type="entry name" value="AGC-kinase_C"/>
</dbReference>
<dbReference type="PROSITE" id="PS51285">
    <property type="entry name" value="AGC_KINASE_CTER"/>
    <property type="match status" value="1"/>
</dbReference>
<evidence type="ECO:0000259" key="18">
    <source>
        <dbReference type="PROSITE" id="PS50011"/>
    </source>
</evidence>
<dbReference type="PROSITE" id="PS50042">
    <property type="entry name" value="CNMP_BINDING_3"/>
    <property type="match status" value="3"/>
</dbReference>
<dbReference type="InterPro" id="IPR018490">
    <property type="entry name" value="cNMP-bd_dom_sf"/>
</dbReference>
<evidence type="ECO:0000256" key="2">
    <source>
        <dbReference type="ARBA" id="ARBA00004308"/>
    </source>
</evidence>
<evidence type="ECO:0000256" key="8">
    <source>
        <dbReference type="ARBA" id="ARBA00022723"/>
    </source>
</evidence>
<dbReference type="FunFam" id="2.60.120.10:FF:000068">
    <property type="entry name" value="cGMP-dependent protein kinase"/>
    <property type="match status" value="1"/>
</dbReference>
<dbReference type="Gene3D" id="2.60.120.10">
    <property type="entry name" value="Jelly Rolls"/>
    <property type="match status" value="3"/>
</dbReference>
<evidence type="ECO:0000256" key="10">
    <source>
        <dbReference type="ARBA" id="ARBA00022777"/>
    </source>
</evidence>
<evidence type="ECO:0000256" key="5">
    <source>
        <dbReference type="ARBA" id="ARBA00022527"/>
    </source>
</evidence>
<dbReference type="PROSITE" id="PS00108">
    <property type="entry name" value="PROTEIN_KINASE_ST"/>
    <property type="match status" value="1"/>
</dbReference>
<evidence type="ECO:0000256" key="9">
    <source>
        <dbReference type="ARBA" id="ARBA00022741"/>
    </source>
</evidence>
<evidence type="ECO:0000256" key="1">
    <source>
        <dbReference type="ARBA" id="ARBA00001946"/>
    </source>
</evidence>
<dbReference type="PROSITE" id="PS00107">
    <property type="entry name" value="PROTEIN_KINASE_ATP"/>
    <property type="match status" value="1"/>
</dbReference>
<dbReference type="GO" id="GO:0005524">
    <property type="term" value="F:ATP binding"/>
    <property type="evidence" value="ECO:0007669"/>
    <property type="project" value="UniProtKB-UniRule"/>
</dbReference>
<protein>
    <recommendedName>
        <fullName evidence="13">cGMP-dependent protein kinase</fullName>
        <ecNumber evidence="4">2.7.11.12</ecNumber>
    </recommendedName>
</protein>
<comment type="subcellular location">
    <subcellularLocation>
        <location evidence="2">Endomembrane system</location>
    </subcellularLocation>
</comment>
<feature type="compositionally biased region" description="Basic and acidic residues" evidence="17">
    <location>
        <begin position="39"/>
        <end position="50"/>
    </location>
</feature>
<accession>A0ABD3RW69</accession>
<comment type="caution">
    <text evidence="21">The sequence shown here is derived from an EMBL/GenBank/DDBJ whole genome shotgun (WGS) entry which is preliminary data.</text>
</comment>
<dbReference type="Pfam" id="PF00027">
    <property type="entry name" value="cNMP_binding"/>
    <property type="match status" value="2"/>
</dbReference>
<keyword evidence="5" id="KW-0723">Serine/threonine-protein kinase</keyword>
<feature type="domain" description="Protein kinase" evidence="18">
    <location>
        <begin position="635"/>
        <end position="894"/>
    </location>
</feature>
<evidence type="ECO:0000256" key="7">
    <source>
        <dbReference type="ARBA" id="ARBA00022679"/>
    </source>
</evidence>
<evidence type="ECO:0000256" key="12">
    <source>
        <dbReference type="ARBA" id="ARBA00022992"/>
    </source>
</evidence>
<feature type="region of interest" description="Disordered" evidence="17">
    <location>
        <begin position="1"/>
        <end position="177"/>
    </location>
</feature>
<dbReference type="SMART" id="SM00220">
    <property type="entry name" value="S_TKc"/>
    <property type="match status" value="1"/>
</dbReference>
<feature type="domain" description="Cyclic nucleotide-binding" evidence="19">
    <location>
        <begin position="535"/>
        <end position="572"/>
    </location>
</feature>
<dbReference type="FunFam" id="1.10.510.10:FF:000571">
    <property type="entry name" value="Maternal embryonic leucine zipper kinase"/>
    <property type="match status" value="1"/>
</dbReference>
<evidence type="ECO:0000313" key="21">
    <source>
        <dbReference type="EMBL" id="KAL3816474.1"/>
    </source>
</evidence>
<dbReference type="InterPro" id="IPR000595">
    <property type="entry name" value="cNMP-bd_dom"/>
</dbReference>
<dbReference type="AlphaFoldDB" id="A0ABD3RW69"/>
<keyword evidence="10" id="KW-0418">Kinase</keyword>
<dbReference type="GO" id="GO:0046872">
    <property type="term" value="F:metal ion binding"/>
    <property type="evidence" value="ECO:0007669"/>
    <property type="project" value="UniProtKB-KW"/>
</dbReference>
<dbReference type="InterPro" id="IPR011009">
    <property type="entry name" value="Kinase-like_dom_sf"/>
</dbReference>
<dbReference type="InterPro" id="IPR008271">
    <property type="entry name" value="Ser/Thr_kinase_AS"/>
</dbReference>
<dbReference type="Gene3D" id="1.10.510.10">
    <property type="entry name" value="Transferase(Phosphotransferase) domain 1"/>
    <property type="match status" value="1"/>
</dbReference>
<evidence type="ECO:0000256" key="3">
    <source>
        <dbReference type="ARBA" id="ARBA00006352"/>
    </source>
</evidence>
<dbReference type="EMBL" id="JALLPB020000147">
    <property type="protein sequence ID" value="KAL3816474.1"/>
    <property type="molecule type" value="Genomic_DNA"/>
</dbReference>
<keyword evidence="8" id="KW-0479">Metal-binding</keyword>
<dbReference type="GO" id="GO:0030553">
    <property type="term" value="F:cGMP binding"/>
    <property type="evidence" value="ECO:0007669"/>
    <property type="project" value="UniProtKB-KW"/>
</dbReference>
<dbReference type="GO" id="GO:0004692">
    <property type="term" value="F:cGMP-dependent protein kinase activity"/>
    <property type="evidence" value="ECO:0007669"/>
    <property type="project" value="UniProtKB-EC"/>
</dbReference>
<reference evidence="21 22" key="1">
    <citation type="submission" date="2024-10" db="EMBL/GenBank/DDBJ databases">
        <title>Updated reference genomes for cyclostephanoid diatoms.</title>
        <authorList>
            <person name="Roberts W.R."/>
            <person name="Alverson A.J."/>
        </authorList>
    </citation>
    <scope>NUCLEOTIDE SEQUENCE [LARGE SCALE GENOMIC DNA]</scope>
    <source>
        <strain evidence="21 22">AJA228-03</strain>
    </source>
</reference>
<keyword evidence="9 16" id="KW-0547">Nucleotide-binding</keyword>
<dbReference type="PROSITE" id="PS50011">
    <property type="entry name" value="PROTEIN_KINASE_DOM"/>
    <property type="match status" value="1"/>
</dbReference>
<dbReference type="Proteomes" id="UP001530377">
    <property type="component" value="Unassembled WGS sequence"/>
</dbReference>
<keyword evidence="11 16" id="KW-0067">ATP-binding</keyword>
<evidence type="ECO:0000256" key="4">
    <source>
        <dbReference type="ARBA" id="ARBA00012428"/>
    </source>
</evidence>
<organism evidence="21 22">
    <name type="scientific">Cyclostephanos tholiformis</name>
    <dbReference type="NCBI Taxonomy" id="382380"/>
    <lineage>
        <taxon>Eukaryota</taxon>
        <taxon>Sar</taxon>
        <taxon>Stramenopiles</taxon>
        <taxon>Ochrophyta</taxon>
        <taxon>Bacillariophyta</taxon>
        <taxon>Coscinodiscophyceae</taxon>
        <taxon>Thalassiosirophycidae</taxon>
        <taxon>Stephanodiscales</taxon>
        <taxon>Stephanodiscaceae</taxon>
        <taxon>Cyclostephanos</taxon>
    </lineage>
</organism>
<evidence type="ECO:0000313" key="22">
    <source>
        <dbReference type="Proteomes" id="UP001530377"/>
    </source>
</evidence>
<dbReference type="Gene3D" id="3.30.200.20">
    <property type="entry name" value="Phosphorylase Kinase, domain 1"/>
    <property type="match status" value="1"/>
</dbReference>
<feature type="domain" description="AGC-kinase C-terminal" evidence="20">
    <location>
        <begin position="895"/>
        <end position="953"/>
    </location>
</feature>
<evidence type="ECO:0000256" key="6">
    <source>
        <dbReference type="ARBA" id="ARBA00022535"/>
    </source>
</evidence>
<dbReference type="Pfam" id="PF00069">
    <property type="entry name" value="Pkinase"/>
    <property type="match status" value="1"/>
</dbReference>
<evidence type="ECO:0000256" key="15">
    <source>
        <dbReference type="ARBA" id="ARBA00047462"/>
    </source>
</evidence>
<dbReference type="PROSITE" id="PS00888">
    <property type="entry name" value="CNMP_BINDING_1"/>
    <property type="match status" value="1"/>
</dbReference>
<feature type="domain" description="Cyclic nucleotide-binding" evidence="19">
    <location>
        <begin position="256"/>
        <end position="372"/>
    </location>
</feature>
<keyword evidence="6" id="KW-0140">cGMP</keyword>